<dbReference type="Proteomes" id="UP001610334">
    <property type="component" value="Unassembled WGS sequence"/>
</dbReference>
<proteinExistence type="predicted"/>
<comment type="caution">
    <text evidence="1">The sequence shown here is derived from an EMBL/GenBank/DDBJ whole genome shotgun (WGS) entry which is preliminary data.</text>
</comment>
<organism evidence="1 2">
    <name type="scientific">Aspergillus granulosus</name>
    <dbReference type="NCBI Taxonomy" id="176169"/>
    <lineage>
        <taxon>Eukaryota</taxon>
        <taxon>Fungi</taxon>
        <taxon>Dikarya</taxon>
        <taxon>Ascomycota</taxon>
        <taxon>Pezizomycotina</taxon>
        <taxon>Eurotiomycetes</taxon>
        <taxon>Eurotiomycetidae</taxon>
        <taxon>Eurotiales</taxon>
        <taxon>Aspergillaceae</taxon>
        <taxon>Aspergillus</taxon>
        <taxon>Aspergillus subgen. Nidulantes</taxon>
    </lineage>
</organism>
<dbReference type="Gene3D" id="3.40.50.300">
    <property type="entry name" value="P-loop containing nucleotide triphosphate hydrolases"/>
    <property type="match status" value="1"/>
</dbReference>
<keyword evidence="1" id="KW-0378">Hydrolase</keyword>
<accession>A0ABR4GU08</accession>
<keyword evidence="2" id="KW-1185">Reference proteome</keyword>
<sequence>MPGSSRTYDTPAVLSPLLRRTEADPRPVVVMTCGIAGSGKSSLSKWITTHHPSFKRLSIDSYIYTHHGLYSIDYPKEKYNEYQEEAEAVLRAELPRLIQEGTHDAILDFSFAFQATRDEWKELIEEAGGRWVLAYLEVEPDELRRRVKARNALAVKDGDSAFFVTEQVLESFLLGFERPFGEEEVILRLGEEFNPVPQGRGRGN</sequence>
<name>A0ABR4GU08_9EURO</name>
<dbReference type="SUPFAM" id="SSF52540">
    <property type="entry name" value="P-loop containing nucleoside triphosphate hydrolases"/>
    <property type="match status" value="1"/>
</dbReference>
<gene>
    <name evidence="1" type="ORF">BJX63DRAFT_414754</name>
</gene>
<protein>
    <submittedName>
        <fullName evidence="1">P-loop containing nucleoside triphosphate hydrolase protein</fullName>
    </submittedName>
</protein>
<evidence type="ECO:0000313" key="1">
    <source>
        <dbReference type="EMBL" id="KAL2802558.1"/>
    </source>
</evidence>
<evidence type="ECO:0000313" key="2">
    <source>
        <dbReference type="Proteomes" id="UP001610334"/>
    </source>
</evidence>
<dbReference type="GO" id="GO:0016787">
    <property type="term" value="F:hydrolase activity"/>
    <property type="evidence" value="ECO:0007669"/>
    <property type="project" value="UniProtKB-KW"/>
</dbReference>
<reference evidence="1 2" key="1">
    <citation type="submission" date="2024-07" db="EMBL/GenBank/DDBJ databases">
        <title>Section-level genome sequencing and comparative genomics of Aspergillus sections Usti and Cavernicolus.</title>
        <authorList>
            <consortium name="Lawrence Berkeley National Laboratory"/>
            <person name="Nybo J.L."/>
            <person name="Vesth T.C."/>
            <person name="Theobald S."/>
            <person name="Frisvad J.C."/>
            <person name="Larsen T.O."/>
            <person name="Kjaerboelling I."/>
            <person name="Rothschild-Mancinelli K."/>
            <person name="Lyhne E.K."/>
            <person name="Kogle M.E."/>
            <person name="Barry K."/>
            <person name="Clum A."/>
            <person name="Na H."/>
            <person name="Ledsgaard L."/>
            <person name="Lin J."/>
            <person name="Lipzen A."/>
            <person name="Kuo A."/>
            <person name="Riley R."/>
            <person name="Mondo S."/>
            <person name="Labutti K."/>
            <person name="Haridas S."/>
            <person name="Pangalinan J."/>
            <person name="Salamov A.A."/>
            <person name="Simmons B.A."/>
            <person name="Magnuson J.K."/>
            <person name="Chen J."/>
            <person name="Drula E."/>
            <person name="Henrissat B."/>
            <person name="Wiebenga A."/>
            <person name="Lubbers R.J."/>
            <person name="Gomes A.C."/>
            <person name="Makela M.R."/>
            <person name="Stajich J."/>
            <person name="Grigoriev I.V."/>
            <person name="Mortensen U.H."/>
            <person name="De Vries R.P."/>
            <person name="Baker S.E."/>
            <person name="Andersen M.R."/>
        </authorList>
    </citation>
    <scope>NUCLEOTIDE SEQUENCE [LARGE SCALE GENOMIC DNA]</scope>
    <source>
        <strain evidence="1 2">CBS 588.65</strain>
    </source>
</reference>
<dbReference type="InterPro" id="IPR027417">
    <property type="entry name" value="P-loop_NTPase"/>
</dbReference>
<dbReference type="Pfam" id="PF13671">
    <property type="entry name" value="AAA_33"/>
    <property type="match status" value="1"/>
</dbReference>
<dbReference type="EMBL" id="JBFXLT010000175">
    <property type="protein sequence ID" value="KAL2802558.1"/>
    <property type="molecule type" value="Genomic_DNA"/>
</dbReference>